<protein>
    <submittedName>
        <fullName evidence="1">Uncharacterized protein</fullName>
    </submittedName>
</protein>
<evidence type="ECO:0000313" key="2">
    <source>
        <dbReference type="Proteomes" id="UP000193560"/>
    </source>
</evidence>
<organism evidence="1 2">
    <name type="scientific">Absidia repens</name>
    <dbReference type="NCBI Taxonomy" id="90262"/>
    <lineage>
        <taxon>Eukaryota</taxon>
        <taxon>Fungi</taxon>
        <taxon>Fungi incertae sedis</taxon>
        <taxon>Mucoromycota</taxon>
        <taxon>Mucoromycotina</taxon>
        <taxon>Mucoromycetes</taxon>
        <taxon>Mucorales</taxon>
        <taxon>Cunninghamellaceae</taxon>
        <taxon>Absidia</taxon>
    </lineage>
</organism>
<dbReference type="Gene3D" id="6.10.140.1350">
    <property type="match status" value="1"/>
</dbReference>
<sequence>MEQATPYTESTATSATAPSVTNANLIEMHTRYTQLPEAAQLAFLEVEQYINYQKSIFRSGGTGIDHNILHIKDQARELMQTTAILNTQLEEQNQTVTYLDIEVRQQMDATVIGKEWVGNGCAQRIFGAGNHHHYISRLYGRLQDQIEGFKLAIWHIEHHLHQQQEMTTQMLPWKLGAMITAQNDLLSSLSSQANKLHQLVQDMLLQVPINHL</sequence>
<keyword evidence="2" id="KW-1185">Reference proteome</keyword>
<dbReference type="AlphaFoldDB" id="A0A1X2I0B6"/>
<gene>
    <name evidence="1" type="ORF">BCR42DRAFT_426801</name>
</gene>
<reference evidence="1 2" key="1">
    <citation type="submission" date="2016-07" db="EMBL/GenBank/DDBJ databases">
        <title>Pervasive Adenine N6-methylation of Active Genes in Fungi.</title>
        <authorList>
            <consortium name="DOE Joint Genome Institute"/>
            <person name="Mondo S.J."/>
            <person name="Dannebaum R.O."/>
            <person name="Kuo R.C."/>
            <person name="Labutti K."/>
            <person name="Haridas S."/>
            <person name="Kuo A."/>
            <person name="Salamov A."/>
            <person name="Ahrendt S.R."/>
            <person name="Lipzen A."/>
            <person name="Sullivan W."/>
            <person name="Andreopoulos W.B."/>
            <person name="Clum A."/>
            <person name="Lindquist E."/>
            <person name="Daum C."/>
            <person name="Ramamoorthy G.K."/>
            <person name="Gryganskyi A."/>
            <person name="Culley D."/>
            <person name="Magnuson J.K."/>
            <person name="James T.Y."/>
            <person name="O'Malley M.A."/>
            <person name="Stajich J.E."/>
            <person name="Spatafora J.W."/>
            <person name="Visel A."/>
            <person name="Grigoriev I.V."/>
        </authorList>
    </citation>
    <scope>NUCLEOTIDE SEQUENCE [LARGE SCALE GENOMIC DNA]</scope>
    <source>
        <strain evidence="1 2">NRRL 1336</strain>
    </source>
</reference>
<name>A0A1X2I0B6_9FUNG</name>
<evidence type="ECO:0000313" key="1">
    <source>
        <dbReference type="EMBL" id="ORZ06609.1"/>
    </source>
</evidence>
<dbReference type="Proteomes" id="UP000193560">
    <property type="component" value="Unassembled WGS sequence"/>
</dbReference>
<dbReference type="STRING" id="90262.A0A1X2I0B6"/>
<comment type="caution">
    <text evidence="1">The sequence shown here is derived from an EMBL/GenBank/DDBJ whole genome shotgun (WGS) entry which is preliminary data.</text>
</comment>
<proteinExistence type="predicted"/>
<accession>A0A1X2I0B6</accession>
<dbReference type="EMBL" id="MCGE01000038">
    <property type="protein sequence ID" value="ORZ06609.1"/>
    <property type="molecule type" value="Genomic_DNA"/>
</dbReference>